<keyword evidence="5" id="KW-1185">Reference proteome</keyword>
<evidence type="ECO:0000259" key="3">
    <source>
        <dbReference type="Pfam" id="PF11887"/>
    </source>
</evidence>
<dbReference type="InterPro" id="IPR003399">
    <property type="entry name" value="Mce/MlaD"/>
</dbReference>
<dbReference type="Pfam" id="PF02470">
    <property type="entry name" value="MlaD"/>
    <property type="match status" value="1"/>
</dbReference>
<gene>
    <name evidence="4" type="ORF">B1813_16260</name>
</gene>
<dbReference type="NCBIfam" id="TIGR00996">
    <property type="entry name" value="Mtu_fam_mce"/>
    <property type="match status" value="1"/>
</dbReference>
<dbReference type="Proteomes" id="UP000192591">
    <property type="component" value="Unassembled WGS sequence"/>
</dbReference>
<evidence type="ECO:0000259" key="2">
    <source>
        <dbReference type="Pfam" id="PF02470"/>
    </source>
</evidence>
<evidence type="ECO:0000256" key="1">
    <source>
        <dbReference type="SAM" id="MobiDB-lite"/>
    </source>
</evidence>
<comment type="caution">
    <text evidence="4">The sequence shown here is derived from an EMBL/GenBank/DDBJ whole genome shotgun (WGS) entry which is preliminary data.</text>
</comment>
<dbReference type="PANTHER" id="PTHR33371">
    <property type="entry name" value="INTERMEMBRANE PHOSPHOLIPID TRANSPORT SYSTEM BINDING PROTEIN MLAD-RELATED"/>
    <property type="match status" value="1"/>
</dbReference>
<dbReference type="RefSeq" id="WP_081193280.1">
    <property type="nucleotide sequence ID" value="NZ_MWIH01000006.1"/>
</dbReference>
<feature type="region of interest" description="Disordered" evidence="1">
    <location>
        <begin position="326"/>
        <end position="385"/>
    </location>
</feature>
<feature type="domain" description="Mce/MlaD" evidence="2">
    <location>
        <begin position="39"/>
        <end position="114"/>
    </location>
</feature>
<evidence type="ECO:0000313" key="5">
    <source>
        <dbReference type="Proteomes" id="UP000192591"/>
    </source>
</evidence>
<dbReference type="InterPro" id="IPR052336">
    <property type="entry name" value="MlaD_Phospholipid_Transporter"/>
</dbReference>
<dbReference type="InterPro" id="IPR005693">
    <property type="entry name" value="Mce"/>
</dbReference>
<dbReference type="Pfam" id="PF11887">
    <property type="entry name" value="Mce4_CUP1"/>
    <property type="match status" value="1"/>
</dbReference>
<feature type="domain" description="Mammalian cell entry C-terminal" evidence="3">
    <location>
        <begin position="122"/>
        <end position="303"/>
    </location>
</feature>
<reference evidence="4 5" key="1">
    <citation type="submission" date="2017-02" db="EMBL/GenBank/DDBJ databases">
        <title>Draft genome of Saccharomonospora sp. 154.</title>
        <authorList>
            <person name="Alonso-Carmona G.S."/>
            <person name="De La Haba R."/>
            <person name="Vera-Gargallo B."/>
            <person name="Sandoval-Trujillo A.H."/>
            <person name="Ramirez-Duran N."/>
            <person name="Ventosa A."/>
        </authorList>
    </citation>
    <scope>NUCLEOTIDE SEQUENCE [LARGE SCALE GENOMIC DNA]</scope>
    <source>
        <strain evidence="4 5">LRS4.154</strain>
    </source>
</reference>
<dbReference type="InterPro" id="IPR024516">
    <property type="entry name" value="Mce_C"/>
</dbReference>
<dbReference type="EMBL" id="MWIH01000006">
    <property type="protein sequence ID" value="OQO91046.1"/>
    <property type="molecule type" value="Genomic_DNA"/>
</dbReference>
<dbReference type="STRING" id="1962155.B1813_16260"/>
<dbReference type="PANTHER" id="PTHR33371:SF16">
    <property type="entry name" value="MCE-FAMILY PROTEIN MCE3F"/>
    <property type="match status" value="1"/>
</dbReference>
<accession>A0A1V9A1X8</accession>
<proteinExistence type="predicted"/>
<feature type="compositionally biased region" description="Basic and acidic residues" evidence="1">
    <location>
        <begin position="334"/>
        <end position="345"/>
    </location>
</feature>
<name>A0A1V9A1X8_SACPI</name>
<evidence type="ECO:0000313" key="4">
    <source>
        <dbReference type="EMBL" id="OQO91046.1"/>
    </source>
</evidence>
<protein>
    <submittedName>
        <fullName evidence="4">ABC transporter substrate-binding protein</fullName>
    </submittedName>
</protein>
<sequence length="420" mass="44322">MLVRKTRIQLVAFLVISVLAIGYALVRFTDVERAFGSGGYTVHLDMNSAGGIFTGAEVTYRGYNVGEVGELTLTDDGLRAALHIEPGAPGVPSELHAAVANRSAVGEQYVDLRPVTDEGPFLAEGDVIPADRVSTPIPAEAVITDLDSLASSVPTDSLRTVVDESYQAFHGTGKDLQALLDATDEFTATARQYLPQTEKLLDEGTTVLKTQNDLATSMRSFSADLKDLSQTLKDSDADIRELIAAAPETATTVSGVLAESGPGLSSLVANLLTTSNVLVTRTDGIEQAMVSYPVVAAGAYSVTPGDGTAHLGMVLNLFNPPSCTKGYRPPDQYRPGDETAPRESYSDAYCAEPEGSPISVRGSQNAPYNGVPVEPSDEQVAAHNDRDTEQLAAVRRGHLGLLDGEGLTITSLRELLGLGS</sequence>
<dbReference type="GO" id="GO:0005576">
    <property type="term" value="C:extracellular region"/>
    <property type="evidence" value="ECO:0007669"/>
    <property type="project" value="TreeGrafter"/>
</dbReference>
<dbReference type="AlphaFoldDB" id="A0A1V9A1X8"/>
<organism evidence="4 5">
    <name type="scientific">Saccharomonospora piscinae</name>
    <dbReference type="NCBI Taxonomy" id="687388"/>
    <lineage>
        <taxon>Bacteria</taxon>
        <taxon>Bacillati</taxon>
        <taxon>Actinomycetota</taxon>
        <taxon>Actinomycetes</taxon>
        <taxon>Pseudonocardiales</taxon>
        <taxon>Pseudonocardiaceae</taxon>
        <taxon>Saccharomonospora</taxon>
    </lineage>
</organism>